<keyword evidence="3" id="KW-1185">Reference proteome</keyword>
<dbReference type="SUPFAM" id="SSF55729">
    <property type="entry name" value="Acyl-CoA N-acyltransferases (Nat)"/>
    <property type="match status" value="1"/>
</dbReference>
<dbReference type="OrthoDB" id="9795206at2"/>
<dbReference type="PANTHER" id="PTHR43415:SF3">
    <property type="entry name" value="GNAT-FAMILY ACETYLTRANSFERASE"/>
    <property type="match status" value="1"/>
</dbReference>
<gene>
    <name evidence="2" type="ordered locus">Apre_0536</name>
</gene>
<dbReference type="PANTHER" id="PTHR43415">
    <property type="entry name" value="SPERMIDINE N(1)-ACETYLTRANSFERASE"/>
    <property type="match status" value="1"/>
</dbReference>
<accession>C7RGH1</accession>
<proteinExistence type="predicted"/>
<dbReference type="eggNOG" id="COG1670">
    <property type="taxonomic scope" value="Bacteria"/>
</dbReference>
<dbReference type="STRING" id="525919.Apre_0536"/>
<dbReference type="EMBL" id="CP001708">
    <property type="protein sequence ID" value="ACV28582.1"/>
    <property type="molecule type" value="Genomic_DNA"/>
</dbReference>
<sequence length="184" mass="21828">MNRIYLKRIDIETAFLVKEWTDFKDPRLVGYNYSSLSDFEIKIWYGSITTPRKKYFAVKRYEDDRFIGFIGLKQINPITKKAKLGIVFDSAYTSMGYGSEAVNLLLDKAFSDFRLKEVSLDVNLFNERAYKAYKKCGFKDQYELTEVFENQDIDFDERYFTYKSGLIYSKILTMKIKKDDYYGL</sequence>
<feature type="domain" description="N-acetyltransferase" evidence="1">
    <location>
        <begin position="15"/>
        <end position="162"/>
    </location>
</feature>
<dbReference type="AlphaFoldDB" id="C7RGH1"/>
<evidence type="ECO:0000259" key="1">
    <source>
        <dbReference type="PROSITE" id="PS51186"/>
    </source>
</evidence>
<name>C7RGH1_ANAPD</name>
<dbReference type="InterPro" id="IPR016181">
    <property type="entry name" value="Acyl_CoA_acyltransferase"/>
</dbReference>
<dbReference type="GO" id="GO:0016747">
    <property type="term" value="F:acyltransferase activity, transferring groups other than amino-acyl groups"/>
    <property type="evidence" value="ECO:0007669"/>
    <property type="project" value="InterPro"/>
</dbReference>
<dbReference type="SMR" id="C7RGH1"/>
<dbReference type="InterPro" id="IPR000182">
    <property type="entry name" value="GNAT_dom"/>
</dbReference>
<dbReference type="Proteomes" id="UP000002294">
    <property type="component" value="Chromosome"/>
</dbReference>
<dbReference type="RefSeq" id="WP_015777493.1">
    <property type="nucleotide sequence ID" value="NC_013171.1"/>
</dbReference>
<dbReference type="PROSITE" id="PS51186">
    <property type="entry name" value="GNAT"/>
    <property type="match status" value="1"/>
</dbReference>
<dbReference type="Pfam" id="PF13302">
    <property type="entry name" value="Acetyltransf_3"/>
    <property type="match status" value="1"/>
</dbReference>
<reference evidence="2 3" key="1">
    <citation type="journal article" date="2009" name="Stand. Genomic Sci.">
        <title>Complete genome sequence of Anaerococcus prevotii type strain (PC1).</title>
        <authorList>
            <person name="Labutti K."/>
            <person name="Pukall R."/>
            <person name="Steenblock K."/>
            <person name="Glavina Del Rio T."/>
            <person name="Tice H."/>
            <person name="Copeland A."/>
            <person name="Cheng J.F."/>
            <person name="Lucas S."/>
            <person name="Chen F."/>
            <person name="Nolan M."/>
            <person name="Bruce D."/>
            <person name="Goodwin L."/>
            <person name="Pitluck S."/>
            <person name="Ivanova N."/>
            <person name="Mavromatis K."/>
            <person name="Ovchinnikova G."/>
            <person name="Pati A."/>
            <person name="Chen A."/>
            <person name="Palaniappan K."/>
            <person name="Land M."/>
            <person name="Hauser L."/>
            <person name="Chang Y.J."/>
            <person name="Jeffries C.D."/>
            <person name="Chain P."/>
            <person name="Saunders E."/>
            <person name="Brettin T."/>
            <person name="Detter J.C."/>
            <person name="Han C."/>
            <person name="Goker M."/>
            <person name="Bristow J."/>
            <person name="Eisen J.A."/>
            <person name="Markowitz V."/>
            <person name="Hugenholtz P."/>
            <person name="Kyrpides N.C."/>
            <person name="Klenk H.P."/>
            <person name="Lapidus A."/>
        </authorList>
    </citation>
    <scope>NUCLEOTIDE SEQUENCE [LARGE SCALE GENOMIC DNA]</scope>
    <source>
        <strain evidence="3">ATCC 9321 / DSM 20548 / JCM 6508 / NCTC 11806 / PC1</strain>
    </source>
</reference>
<evidence type="ECO:0000313" key="2">
    <source>
        <dbReference type="EMBL" id="ACV28582.1"/>
    </source>
</evidence>
<dbReference type="Gene3D" id="3.40.630.30">
    <property type="match status" value="1"/>
</dbReference>
<protein>
    <submittedName>
        <fullName evidence="2">GCN5-related N-acetyltransferase</fullName>
    </submittedName>
</protein>
<evidence type="ECO:0000313" key="3">
    <source>
        <dbReference type="Proteomes" id="UP000002294"/>
    </source>
</evidence>
<dbReference type="HOGENOM" id="CLU_013985_16_0_9"/>
<organism evidence="2 3">
    <name type="scientific">Anaerococcus prevotii (strain ATCC 9321 / DSM 20548 / JCM 6508 / NCTC 11806 / PC1)</name>
    <name type="common">Peptostreptococcus prevotii</name>
    <name type="synonym">Peptococcus prevotii</name>
    <dbReference type="NCBI Taxonomy" id="525919"/>
    <lineage>
        <taxon>Bacteria</taxon>
        <taxon>Bacillati</taxon>
        <taxon>Bacillota</taxon>
        <taxon>Tissierellia</taxon>
        <taxon>Tissierellales</taxon>
        <taxon>Peptoniphilaceae</taxon>
        <taxon>Anaerococcus</taxon>
    </lineage>
</organism>
<dbReference type="KEGG" id="apr:Apre_0536"/>